<dbReference type="InterPro" id="IPR044032">
    <property type="entry name" value="TssC1_C"/>
</dbReference>
<dbReference type="RefSeq" id="WP_095975684.1">
    <property type="nucleotide sequence ID" value="NZ_CP022163.1"/>
</dbReference>
<dbReference type="Pfam" id="PF18945">
    <property type="entry name" value="VipB_2"/>
    <property type="match status" value="1"/>
</dbReference>
<organism evidence="3 4">
    <name type="scientific">Melittangium boletus DSM 14713</name>
    <dbReference type="NCBI Taxonomy" id="1294270"/>
    <lineage>
        <taxon>Bacteria</taxon>
        <taxon>Pseudomonadati</taxon>
        <taxon>Myxococcota</taxon>
        <taxon>Myxococcia</taxon>
        <taxon>Myxococcales</taxon>
        <taxon>Cystobacterineae</taxon>
        <taxon>Archangiaceae</taxon>
        <taxon>Melittangium</taxon>
    </lineage>
</organism>
<dbReference type="PANTHER" id="PTHR35565:SF1">
    <property type="entry name" value="TYPE VI SECRETION SYSTEM CONTRACTILE SHEATH LARGE SUBUNIT"/>
    <property type="match status" value="1"/>
</dbReference>
<dbReference type="NCBIfam" id="TIGR03355">
    <property type="entry name" value="VI_chp_2"/>
    <property type="match status" value="1"/>
</dbReference>
<evidence type="ECO:0000313" key="4">
    <source>
        <dbReference type="Proteomes" id="UP000217289"/>
    </source>
</evidence>
<gene>
    <name evidence="3" type="ORF">MEBOL_000218</name>
</gene>
<dbReference type="InterPro" id="IPR044031">
    <property type="entry name" value="TssC1_N"/>
</dbReference>
<evidence type="ECO:0000313" key="3">
    <source>
        <dbReference type="EMBL" id="ATB26784.1"/>
    </source>
</evidence>
<dbReference type="Pfam" id="PF05943">
    <property type="entry name" value="VipB"/>
    <property type="match status" value="1"/>
</dbReference>
<name>A0A286NUU9_9BACT</name>
<dbReference type="EMBL" id="CP022163">
    <property type="protein sequence ID" value="ATB26784.1"/>
    <property type="molecule type" value="Genomic_DNA"/>
</dbReference>
<sequence length="495" mass="56224">MSTEIISQKSAIPAAAIASPSLLDEILSEAKIKPKDEGYDIARRGVEAFISEMLSPQRSQERVDKALVDAMISEIDRRLSAQVNEIMHHPEVQSLESSWRSLKFLVDRVDFRENIRVEMLNASKEDLLKDFEDSPEVVKSGLYRIAYSNEYGVFGGKPYGLLLGNYDFGPGPQDIDLLRKCASVAAMAHAPFIANASPEMFGEQSFLNLPNLKDLKSQFEGPQYARWHSFRESEDARYVGLCMPRFLLRLPYGEKTIPVKAFNFTEDVIGHHDRYLWGHASTAFATRVADSFARYRWSPNIVGPQSGGAVEMMPLHQYEAMGEIQTKVPTEVLLTERREYELSEEGFIGLVFRKDADNAAFFSANSAQKPRFFGSTPEGKAAETNYRLGTQLPYMFIMTRLAHYVKVLQREQIGSWKERSDLERELNQWMSQYIADMDDPAPAVRSRRPLRAARVSVEDVEGQPGWYRCNLQVRPHFKYMGAAFTLSLVGKLDKE</sequence>
<evidence type="ECO:0000259" key="1">
    <source>
        <dbReference type="Pfam" id="PF05943"/>
    </source>
</evidence>
<dbReference type="PANTHER" id="PTHR35565">
    <property type="entry name" value="CYTOPLASMIC PROTEIN-RELATED"/>
    <property type="match status" value="1"/>
</dbReference>
<feature type="domain" description="TssC1 N-terminal" evidence="1">
    <location>
        <begin position="69"/>
        <end position="368"/>
    </location>
</feature>
<feature type="domain" description="TssC1 C-terminal" evidence="2">
    <location>
        <begin position="382"/>
        <end position="492"/>
    </location>
</feature>
<dbReference type="AlphaFoldDB" id="A0A286NUU9"/>
<accession>A0A286NUU9</accession>
<dbReference type="InterPro" id="IPR010269">
    <property type="entry name" value="T6SS_TssC-like"/>
</dbReference>
<reference evidence="3 4" key="1">
    <citation type="submission" date="2017-06" db="EMBL/GenBank/DDBJ databases">
        <authorList>
            <person name="Kim H.J."/>
            <person name="Triplett B.A."/>
        </authorList>
    </citation>
    <scope>NUCLEOTIDE SEQUENCE [LARGE SCALE GENOMIC DNA]</scope>
    <source>
        <strain evidence="3 4">DSM 14713</strain>
    </source>
</reference>
<keyword evidence="4" id="KW-1185">Reference proteome</keyword>
<proteinExistence type="predicted"/>
<evidence type="ECO:0000259" key="2">
    <source>
        <dbReference type="Pfam" id="PF18945"/>
    </source>
</evidence>
<dbReference type="OrthoDB" id="9764000at2"/>
<dbReference type="KEGG" id="mbd:MEBOL_000218"/>
<protein>
    <submittedName>
        <fullName evidence="3">Type VI secretion protein</fullName>
    </submittedName>
</protein>
<dbReference type="Proteomes" id="UP000217289">
    <property type="component" value="Chromosome"/>
</dbReference>